<keyword evidence="8 9" id="KW-0342">GTP-binding</keyword>
<keyword evidence="4 9" id="KW-0963">Cytoplasm</keyword>
<dbReference type="Pfam" id="PF04760">
    <property type="entry name" value="IF2_N"/>
    <property type="match status" value="1"/>
</dbReference>
<organism evidence="14 15">
    <name type="scientific">Asticcacaulis machinosus</name>
    <dbReference type="NCBI Taxonomy" id="2984211"/>
    <lineage>
        <taxon>Bacteria</taxon>
        <taxon>Pseudomonadati</taxon>
        <taxon>Pseudomonadota</taxon>
        <taxon>Alphaproteobacteria</taxon>
        <taxon>Caulobacterales</taxon>
        <taxon>Caulobacteraceae</taxon>
        <taxon>Asticcacaulis</taxon>
    </lineage>
</organism>
<evidence type="ECO:0000256" key="6">
    <source>
        <dbReference type="ARBA" id="ARBA00022741"/>
    </source>
</evidence>
<feature type="compositionally biased region" description="Polar residues" evidence="12">
    <location>
        <begin position="29"/>
        <end position="41"/>
    </location>
</feature>
<feature type="compositionally biased region" description="Low complexity" evidence="12">
    <location>
        <begin position="146"/>
        <end position="160"/>
    </location>
</feature>
<evidence type="ECO:0000256" key="2">
    <source>
        <dbReference type="ARBA" id="ARBA00007733"/>
    </source>
</evidence>
<feature type="compositionally biased region" description="Basic and acidic residues" evidence="12">
    <location>
        <begin position="451"/>
        <end position="463"/>
    </location>
</feature>
<dbReference type="InterPro" id="IPR009000">
    <property type="entry name" value="Transl_B-barrel_sf"/>
</dbReference>
<feature type="compositionally biased region" description="Basic and acidic residues" evidence="12">
    <location>
        <begin position="286"/>
        <end position="337"/>
    </location>
</feature>
<feature type="compositionally biased region" description="Basic and acidic residues" evidence="12">
    <location>
        <begin position="235"/>
        <end position="246"/>
    </location>
</feature>
<evidence type="ECO:0000256" key="10">
    <source>
        <dbReference type="RuleBase" id="RU000644"/>
    </source>
</evidence>
<comment type="similarity">
    <text evidence="2 9 10">Belongs to the TRAFAC class translation factor GTPase superfamily. Classic translation factor GTPase family. IF-2 subfamily.</text>
</comment>
<dbReference type="GO" id="GO:0003743">
    <property type="term" value="F:translation initiation factor activity"/>
    <property type="evidence" value="ECO:0007669"/>
    <property type="project" value="UniProtKB-KW"/>
</dbReference>
<feature type="compositionally biased region" description="Low complexity" evidence="12">
    <location>
        <begin position="82"/>
        <end position="96"/>
    </location>
</feature>
<evidence type="ECO:0000256" key="8">
    <source>
        <dbReference type="ARBA" id="ARBA00023134"/>
    </source>
</evidence>
<dbReference type="Proteomes" id="UP001218579">
    <property type="component" value="Unassembled WGS sequence"/>
</dbReference>
<dbReference type="InterPro" id="IPR023115">
    <property type="entry name" value="TIF_IF2_dom3"/>
</dbReference>
<comment type="caution">
    <text evidence="14">The sequence shown here is derived from an EMBL/GenBank/DDBJ whole genome shotgun (WGS) entry which is preliminary data.</text>
</comment>
<evidence type="ECO:0000313" key="14">
    <source>
        <dbReference type="EMBL" id="MDC7676836.1"/>
    </source>
</evidence>
<dbReference type="NCBIfam" id="TIGR00231">
    <property type="entry name" value="small_GTP"/>
    <property type="match status" value="1"/>
</dbReference>
<dbReference type="SUPFAM" id="SSF50447">
    <property type="entry name" value="Translation proteins"/>
    <property type="match status" value="2"/>
</dbReference>
<dbReference type="Pfam" id="PF11987">
    <property type="entry name" value="IF-2"/>
    <property type="match status" value="1"/>
</dbReference>
<evidence type="ECO:0000313" key="15">
    <source>
        <dbReference type="Proteomes" id="UP001218579"/>
    </source>
</evidence>
<name>A0ABT5HKR6_9CAUL</name>
<comment type="caution">
    <text evidence="9">Lacks conserved residue(s) required for the propagation of feature annotation.</text>
</comment>
<feature type="binding site" evidence="9">
    <location>
        <begin position="609"/>
        <end position="613"/>
    </location>
    <ligand>
        <name>GTP</name>
        <dbReference type="ChEBI" id="CHEBI:37565"/>
    </ligand>
</feature>
<dbReference type="PANTHER" id="PTHR43381:SF5">
    <property type="entry name" value="TR-TYPE G DOMAIN-CONTAINING PROTEIN"/>
    <property type="match status" value="1"/>
</dbReference>
<dbReference type="InterPro" id="IPR004161">
    <property type="entry name" value="EFTu-like_2"/>
</dbReference>
<reference evidence="14 15" key="1">
    <citation type="submission" date="2023-01" db="EMBL/GenBank/DDBJ databases">
        <title>Novel species of the genus Asticcacaulis isolated from rivers.</title>
        <authorList>
            <person name="Lu H."/>
        </authorList>
    </citation>
    <scope>NUCLEOTIDE SEQUENCE [LARGE SCALE GENOMIC DNA]</scope>
    <source>
        <strain evidence="14 15">LKC15W</strain>
    </source>
</reference>
<dbReference type="InterPro" id="IPR005225">
    <property type="entry name" value="Small_GTP-bd"/>
</dbReference>
<dbReference type="Gene3D" id="3.40.50.10050">
    <property type="entry name" value="Translation initiation factor IF- 2, domain 3"/>
    <property type="match status" value="1"/>
</dbReference>
<feature type="compositionally biased region" description="Basic and acidic residues" evidence="12">
    <location>
        <begin position="196"/>
        <end position="226"/>
    </location>
</feature>
<keyword evidence="6 9" id="KW-0547">Nucleotide-binding</keyword>
<accession>A0ABT5HKR6</accession>
<dbReference type="Gene3D" id="2.40.30.10">
    <property type="entry name" value="Translation factors"/>
    <property type="match status" value="2"/>
</dbReference>
<feature type="region of interest" description="Disordered" evidence="12">
    <location>
        <begin position="1"/>
        <end position="469"/>
    </location>
</feature>
<dbReference type="InterPro" id="IPR015760">
    <property type="entry name" value="TIF_IF2"/>
</dbReference>
<dbReference type="InterPro" id="IPR000795">
    <property type="entry name" value="T_Tr_GTP-bd_dom"/>
</dbReference>
<dbReference type="SUPFAM" id="SSF52156">
    <property type="entry name" value="Initiation factor IF2/eIF5b, domain 3"/>
    <property type="match status" value="1"/>
</dbReference>
<sequence>MSDANDKNDGPKGDNTRAPLTLKPRVGGSVSTGTVKQSFSHGRSKTVVVETKRRIGTPPPAGGGSRIEGNMAATKPQNTQNQGQPRPQSAPRPAQGGNPGGLRQEELDARRRVIEQARADQDRREAETRQRQQADAARRAAEEASKPAAAEPVKSEAPAPVAAPTPTPAPEPVKAEAPSVQLNPAIDQALSRPARAPREDQPRPRYDQRTPDSRNDRPQGDRHQGDRPTTTYQGGRDRPQGDRPQGDRPGYQGNRSQGDRPQGDRPPFNRDRPQGDRPGYQGNRPQGDRPQGDRPPFNRDRPQGDRPPFNRDRPQGDRPQGDRPPFNRDRPQGDRGPRPAAGETVRYSANSPRPPRPGTGVSANAPATPEVDRIRSSRGAVPAGKPADVRGRVGEDDDARGKRGKAGAPVKAVSQTRGEPKRREGRLTLQAVVGDDEGSADRMRSLASVRRAREREREKRKGSQAEQTRTAREVVIPDVITVQELSNRMAVRAVDIIKMLMKQGMMLKINDIIDTDTAELVATEFGHTVKRVSESDVEEGFIDAEDHDDDTVVRPPVVAVMGHVDHGKTSLLDALRKADVAAGEAGGITQHIGAYQVRLPAGEKVTFLDTPGHAAFSAMRARGANVTDIVVLVVAADDGVMPQTIEAINHARAAKTPLIVAVNKMDKHEANPQRIINELLQHEVVVESLGGDTQIIEVSAKTGLGLDNLIEALLLQAEVLDLRANPDRTAEGVVIEAKLDKGRGPVATVLVKRGTLKRGDIVVAGSSWGRVRALINERNEQLAEAGPSEPVEILGLDGAPDPGDTLAVVENDARAREITEYRQRLRREKMVAPVGAVSLTDMMSKLQDKKLKELPLIIKSDVQGSTEAIIGSLDKLATDEVRARIIHSGAGAITESDVQLAKGSNSPIIGFNVRASKQARDLAEREGVEIRYYAIIYDLIDDIKGVLSGMLAPIQRETFLGNAEVLEVFDISKVGKVAGCRVTEGRVEKGARVRILRDNVVIQEMGVLSTLKRFKDEVNSVVVGQECGMAFNGFQDLKAGDFIECFTVEEIKRSL</sequence>
<dbReference type="SUPFAM" id="SSF52540">
    <property type="entry name" value="P-loop containing nucleoside triphosphate hydrolases"/>
    <property type="match status" value="1"/>
</dbReference>
<dbReference type="Pfam" id="PF22042">
    <property type="entry name" value="EF-G_D2"/>
    <property type="match status" value="1"/>
</dbReference>
<feature type="binding site" evidence="9">
    <location>
        <begin position="562"/>
        <end position="569"/>
    </location>
    <ligand>
        <name>GTP</name>
        <dbReference type="ChEBI" id="CHEBI:37565"/>
    </ligand>
</feature>
<evidence type="ECO:0000256" key="12">
    <source>
        <dbReference type="SAM" id="MobiDB-lite"/>
    </source>
</evidence>
<evidence type="ECO:0000256" key="3">
    <source>
        <dbReference type="ARBA" id="ARBA00020675"/>
    </source>
</evidence>
<dbReference type="Pfam" id="PF00009">
    <property type="entry name" value="GTP_EFTU"/>
    <property type="match status" value="1"/>
</dbReference>
<dbReference type="Pfam" id="PF08364">
    <property type="entry name" value="IF2_assoc"/>
    <property type="match status" value="1"/>
</dbReference>
<evidence type="ECO:0000256" key="4">
    <source>
        <dbReference type="ARBA" id="ARBA00022490"/>
    </source>
</evidence>
<dbReference type="InterPro" id="IPR013575">
    <property type="entry name" value="IF2_assoc_dom_bac"/>
</dbReference>
<dbReference type="CDD" id="cd03702">
    <property type="entry name" value="IF2_mtIF2_II"/>
    <property type="match status" value="1"/>
</dbReference>
<evidence type="ECO:0000256" key="9">
    <source>
        <dbReference type="HAMAP-Rule" id="MF_00100"/>
    </source>
</evidence>
<keyword evidence="5 9" id="KW-0396">Initiation factor</keyword>
<comment type="function">
    <text evidence="9 10">One of the essential components for the initiation of protein synthesis. Protects formylmethionyl-tRNA from spontaneous hydrolysis and promotes its binding to the 30S ribosomal subunits. Also involved in the hydrolysis of GTP during the formation of the 70S ribosomal complex.</text>
</comment>
<feature type="compositionally biased region" description="Pro residues" evidence="12">
    <location>
        <begin position="161"/>
        <end position="171"/>
    </location>
</feature>
<gene>
    <name evidence="9 14" type="primary">infB</name>
    <name evidence="14" type="ORF">PQU98_11885</name>
</gene>
<evidence type="ECO:0000256" key="1">
    <source>
        <dbReference type="ARBA" id="ARBA00004496"/>
    </source>
</evidence>
<evidence type="ECO:0000256" key="5">
    <source>
        <dbReference type="ARBA" id="ARBA00022540"/>
    </source>
</evidence>
<evidence type="ECO:0000256" key="7">
    <source>
        <dbReference type="ARBA" id="ARBA00022917"/>
    </source>
</evidence>
<dbReference type="Pfam" id="PF03144">
    <property type="entry name" value="GTP_EFTU_D2"/>
    <property type="match status" value="1"/>
</dbReference>
<dbReference type="InterPro" id="IPR044145">
    <property type="entry name" value="IF2_II"/>
</dbReference>
<dbReference type="CDD" id="cd03692">
    <property type="entry name" value="mtIF2_IVc"/>
    <property type="match status" value="1"/>
</dbReference>
<dbReference type="CDD" id="cd01887">
    <property type="entry name" value="IF2_eIF5B"/>
    <property type="match status" value="1"/>
</dbReference>
<dbReference type="RefSeq" id="WP_272745155.1">
    <property type="nucleotide sequence ID" value="NZ_JAQQKV010000002.1"/>
</dbReference>
<dbReference type="InterPro" id="IPR006847">
    <property type="entry name" value="IF2_N"/>
</dbReference>
<dbReference type="NCBIfam" id="TIGR00487">
    <property type="entry name" value="IF-2"/>
    <property type="match status" value="1"/>
</dbReference>
<dbReference type="PANTHER" id="PTHR43381">
    <property type="entry name" value="TRANSLATION INITIATION FACTOR IF-2-RELATED"/>
    <property type="match status" value="1"/>
</dbReference>
<dbReference type="PROSITE" id="PS51722">
    <property type="entry name" value="G_TR_2"/>
    <property type="match status" value="1"/>
</dbReference>
<evidence type="ECO:0000259" key="13">
    <source>
        <dbReference type="PROSITE" id="PS51722"/>
    </source>
</evidence>
<keyword evidence="7 9" id="KW-0648">Protein biosynthesis</keyword>
<feature type="compositionally biased region" description="Basic and acidic residues" evidence="12">
    <location>
        <begin position="1"/>
        <end position="15"/>
    </location>
</feature>
<proteinExistence type="inferred from homology"/>
<dbReference type="InterPro" id="IPR036925">
    <property type="entry name" value="TIF_IF2_dom3_sf"/>
</dbReference>
<dbReference type="InterPro" id="IPR000178">
    <property type="entry name" value="TF_IF2_bacterial-like"/>
</dbReference>
<dbReference type="HAMAP" id="MF_00100_B">
    <property type="entry name" value="IF_2_B"/>
    <property type="match status" value="1"/>
</dbReference>
<dbReference type="InterPro" id="IPR053905">
    <property type="entry name" value="EF-G-like_DII"/>
</dbReference>
<feature type="domain" description="Tr-type G" evidence="13">
    <location>
        <begin position="553"/>
        <end position="723"/>
    </location>
</feature>
<comment type="subcellular location">
    <subcellularLocation>
        <location evidence="1 9 11">Cytoplasm</location>
    </subcellularLocation>
</comment>
<dbReference type="Gene3D" id="3.40.50.300">
    <property type="entry name" value="P-loop containing nucleotide triphosphate hydrolases"/>
    <property type="match status" value="1"/>
</dbReference>
<dbReference type="PROSITE" id="PS01176">
    <property type="entry name" value="IF2"/>
    <property type="match status" value="1"/>
</dbReference>
<keyword evidence="15" id="KW-1185">Reference proteome</keyword>
<feature type="binding site" evidence="9">
    <location>
        <begin position="663"/>
        <end position="666"/>
    </location>
    <ligand>
        <name>GTP</name>
        <dbReference type="ChEBI" id="CHEBI:37565"/>
    </ligand>
</feature>
<feature type="compositionally biased region" description="Basic and acidic residues" evidence="12">
    <location>
        <begin position="103"/>
        <end position="145"/>
    </location>
</feature>
<evidence type="ECO:0000256" key="11">
    <source>
        <dbReference type="RuleBase" id="RU000645"/>
    </source>
</evidence>
<dbReference type="EMBL" id="JAQQKV010000002">
    <property type="protein sequence ID" value="MDC7676836.1"/>
    <property type="molecule type" value="Genomic_DNA"/>
</dbReference>
<feature type="compositionally biased region" description="Basic and acidic residues" evidence="12">
    <location>
        <begin position="257"/>
        <end position="275"/>
    </location>
</feature>
<protein>
    <recommendedName>
        <fullName evidence="3 9">Translation initiation factor IF-2</fullName>
    </recommendedName>
</protein>
<dbReference type="InterPro" id="IPR027417">
    <property type="entry name" value="P-loop_NTPase"/>
</dbReference>